<dbReference type="RefSeq" id="WP_076032856.1">
    <property type="nucleotide sequence ID" value="NZ_BKXY01000014.1"/>
</dbReference>
<protein>
    <submittedName>
        <fullName evidence="11">Oxidoreductase</fullName>
    </submittedName>
</protein>
<dbReference type="InterPro" id="IPR050415">
    <property type="entry name" value="MRET"/>
</dbReference>
<dbReference type="EMBL" id="CP016896">
    <property type="protein sequence ID" value="APV36096.1"/>
    <property type="molecule type" value="Genomic_DNA"/>
</dbReference>
<dbReference type="PROSITE" id="PS00197">
    <property type="entry name" value="2FE2S_FER_1"/>
    <property type="match status" value="1"/>
</dbReference>
<dbReference type="Pfam" id="PF00111">
    <property type="entry name" value="Fer2"/>
    <property type="match status" value="1"/>
</dbReference>
<evidence type="ECO:0000256" key="1">
    <source>
        <dbReference type="ARBA" id="ARBA00001917"/>
    </source>
</evidence>
<dbReference type="PROSITE" id="PS51085">
    <property type="entry name" value="2FE2S_FER_2"/>
    <property type="match status" value="1"/>
</dbReference>
<dbReference type="PROSITE" id="PS51384">
    <property type="entry name" value="FAD_FR"/>
    <property type="match status" value="1"/>
</dbReference>
<evidence type="ECO:0000259" key="10">
    <source>
        <dbReference type="PROSITE" id="PS51384"/>
    </source>
</evidence>
<comment type="cofactor">
    <cofactor evidence="1">
        <name>FMN</name>
        <dbReference type="ChEBI" id="CHEBI:58210"/>
    </cofactor>
</comment>
<gene>
    <name evidence="11" type="ORF">BEN76_08725</name>
</gene>
<organism evidence="11 12">
    <name type="scientific">Acinetobacter soli</name>
    <dbReference type="NCBI Taxonomy" id="487316"/>
    <lineage>
        <taxon>Bacteria</taxon>
        <taxon>Pseudomonadati</taxon>
        <taxon>Pseudomonadota</taxon>
        <taxon>Gammaproteobacteria</taxon>
        <taxon>Moraxellales</taxon>
        <taxon>Moraxellaceae</taxon>
        <taxon>Acinetobacter</taxon>
    </lineage>
</organism>
<dbReference type="SUPFAM" id="SSF54292">
    <property type="entry name" value="2Fe-2S ferredoxin-like"/>
    <property type="match status" value="1"/>
</dbReference>
<keyword evidence="4" id="KW-0001">2Fe-2S</keyword>
<evidence type="ECO:0000256" key="4">
    <source>
        <dbReference type="ARBA" id="ARBA00022714"/>
    </source>
</evidence>
<evidence type="ECO:0000256" key="6">
    <source>
        <dbReference type="ARBA" id="ARBA00023002"/>
    </source>
</evidence>
<evidence type="ECO:0000256" key="7">
    <source>
        <dbReference type="ARBA" id="ARBA00023004"/>
    </source>
</evidence>
<dbReference type="KEGG" id="asol:BEN76_08725"/>
<dbReference type="Gene3D" id="2.40.30.10">
    <property type="entry name" value="Translation factors"/>
    <property type="match status" value="1"/>
</dbReference>
<dbReference type="InterPro" id="IPR001041">
    <property type="entry name" value="2Fe-2S_ferredoxin-type"/>
</dbReference>
<dbReference type="InterPro" id="IPR012675">
    <property type="entry name" value="Beta-grasp_dom_sf"/>
</dbReference>
<accession>A0A1P8EIR0</accession>
<dbReference type="PANTHER" id="PTHR47354:SF1">
    <property type="entry name" value="CARNITINE MONOOXYGENASE REDUCTASE SUBUNIT"/>
    <property type="match status" value="1"/>
</dbReference>
<dbReference type="PRINTS" id="PR00409">
    <property type="entry name" value="PHDIOXRDTASE"/>
</dbReference>
<evidence type="ECO:0000256" key="5">
    <source>
        <dbReference type="ARBA" id="ARBA00022723"/>
    </source>
</evidence>
<evidence type="ECO:0000313" key="11">
    <source>
        <dbReference type="EMBL" id="APV36096.1"/>
    </source>
</evidence>
<dbReference type="Proteomes" id="UP000185674">
    <property type="component" value="Chromosome"/>
</dbReference>
<dbReference type="GO" id="GO:0016491">
    <property type="term" value="F:oxidoreductase activity"/>
    <property type="evidence" value="ECO:0007669"/>
    <property type="project" value="UniProtKB-KW"/>
</dbReference>
<keyword evidence="6" id="KW-0560">Oxidoreductase</keyword>
<dbReference type="AlphaFoldDB" id="A0A1P8EIR0"/>
<dbReference type="SUPFAM" id="SSF63380">
    <property type="entry name" value="Riboflavin synthase domain-like"/>
    <property type="match status" value="1"/>
</dbReference>
<dbReference type="InterPro" id="IPR054582">
    <property type="entry name" value="DmmA-like_N"/>
</dbReference>
<dbReference type="STRING" id="487316.BEN76_08725"/>
<evidence type="ECO:0000256" key="8">
    <source>
        <dbReference type="ARBA" id="ARBA00023014"/>
    </source>
</evidence>
<keyword evidence="7" id="KW-0408">Iron</keyword>
<keyword evidence="3" id="KW-0288">FMN</keyword>
<evidence type="ECO:0000256" key="3">
    <source>
        <dbReference type="ARBA" id="ARBA00022643"/>
    </source>
</evidence>
<dbReference type="CDD" id="cd06185">
    <property type="entry name" value="PDR_like"/>
    <property type="match status" value="1"/>
</dbReference>
<dbReference type="InterPro" id="IPR039261">
    <property type="entry name" value="FNR_nucleotide-bd"/>
</dbReference>
<dbReference type="SUPFAM" id="SSF52343">
    <property type="entry name" value="Ferredoxin reductase-like, C-terminal NADP-linked domain"/>
    <property type="match status" value="1"/>
</dbReference>
<dbReference type="InterPro" id="IPR036010">
    <property type="entry name" value="2Fe-2S_ferredoxin-like_sf"/>
</dbReference>
<keyword evidence="5" id="KW-0479">Metal-binding</keyword>
<dbReference type="PANTHER" id="PTHR47354">
    <property type="entry name" value="NADH OXIDOREDUCTASE HCR"/>
    <property type="match status" value="1"/>
</dbReference>
<proteinExistence type="predicted"/>
<dbReference type="GO" id="GO:0051537">
    <property type="term" value="F:2 iron, 2 sulfur cluster binding"/>
    <property type="evidence" value="ECO:0007669"/>
    <property type="project" value="UniProtKB-KW"/>
</dbReference>
<keyword evidence="8" id="KW-0411">Iron-sulfur</keyword>
<dbReference type="Gene3D" id="3.40.50.80">
    <property type="entry name" value="Nucleotide-binding domain of ferredoxin-NADP reductase (FNR) module"/>
    <property type="match status" value="1"/>
</dbReference>
<dbReference type="GO" id="GO:0046872">
    <property type="term" value="F:metal ion binding"/>
    <property type="evidence" value="ECO:0007669"/>
    <property type="project" value="UniProtKB-KW"/>
</dbReference>
<dbReference type="eggNOG" id="COG1018">
    <property type="taxonomic scope" value="Bacteria"/>
</dbReference>
<keyword evidence="2" id="KW-0285">Flavoprotein</keyword>
<dbReference type="InterPro" id="IPR006058">
    <property type="entry name" value="2Fe2S_fd_BS"/>
</dbReference>
<dbReference type="Gene3D" id="3.10.20.30">
    <property type="match status" value="1"/>
</dbReference>
<dbReference type="Pfam" id="PF22290">
    <property type="entry name" value="DmmA-like_N"/>
    <property type="match status" value="1"/>
</dbReference>
<evidence type="ECO:0000256" key="2">
    <source>
        <dbReference type="ARBA" id="ARBA00022630"/>
    </source>
</evidence>
<name>A0A1P8EIR0_9GAMM</name>
<dbReference type="InterPro" id="IPR017938">
    <property type="entry name" value="Riboflavin_synthase-like_b-brl"/>
</dbReference>
<evidence type="ECO:0000259" key="9">
    <source>
        <dbReference type="PROSITE" id="PS51085"/>
    </source>
</evidence>
<dbReference type="CDD" id="cd00207">
    <property type="entry name" value="fer2"/>
    <property type="match status" value="1"/>
</dbReference>
<feature type="domain" description="2Fe-2S ferredoxin-type" evidence="9">
    <location>
        <begin position="229"/>
        <end position="315"/>
    </location>
</feature>
<sequence>MDVIIDKIHQLTAHIRAFELVSTQGDSLPAFSAGAHIDVHLKNGFTRQYSLSNCSSERHRYVIGVLHDEHSRGGSRCMHLDYAEGDRLQISPPRNLFELHPQTGRAMLFAGGIGITPILSMAYQLKREQIPFELHYFVRRHEIIAFYGNLTTHFPDHLHLHIQEQPETACNMAQVLADASTDHHLYVCGPTGFMQFVMDAAVEAGWSNAQLHQEHFAAAPVDQTSNRSFRIEVLGSGQTIEVPANQTATQALLAHGFDVPISCEQGVCGTCMTRVLAGIPEHRDMFMTDEEHASNQYFTPCCSRAKSETLVIELG</sequence>
<evidence type="ECO:0000313" key="12">
    <source>
        <dbReference type="Proteomes" id="UP000185674"/>
    </source>
</evidence>
<dbReference type="InterPro" id="IPR017927">
    <property type="entry name" value="FAD-bd_FR_type"/>
</dbReference>
<feature type="domain" description="FAD-binding FR-type" evidence="10">
    <location>
        <begin position="1"/>
        <end position="100"/>
    </location>
</feature>
<reference evidence="11 12" key="1">
    <citation type="submission" date="2016-08" db="EMBL/GenBank/DDBJ databases">
        <title>Complete genome sequence of Acinetobacter baylyi strain GFJ2.</title>
        <authorList>
            <person name="Tabata M."/>
            <person name="Kuboki S."/>
            <person name="Gibu N."/>
            <person name="Kinouchi Y."/>
            <person name="Vangnai A."/>
            <person name="Kasai D."/>
            <person name="Fukuda M."/>
        </authorList>
    </citation>
    <scope>NUCLEOTIDE SEQUENCE [LARGE SCALE GENOMIC DNA]</scope>
    <source>
        <strain evidence="11 12">GFJ2</strain>
    </source>
</reference>